<evidence type="ECO:0000256" key="8">
    <source>
        <dbReference type="ARBA" id="ARBA00023065"/>
    </source>
</evidence>
<evidence type="ECO:0000256" key="3">
    <source>
        <dbReference type="ARBA" id="ARBA00022448"/>
    </source>
</evidence>
<evidence type="ECO:0000256" key="12">
    <source>
        <dbReference type="SAM" id="Phobius"/>
    </source>
</evidence>
<evidence type="ECO:0000256" key="11">
    <source>
        <dbReference type="ARBA" id="ARBA00045497"/>
    </source>
</evidence>
<dbReference type="Gene3D" id="3.30.460.20">
    <property type="entry name" value="CorA soluble domain-like"/>
    <property type="match status" value="1"/>
</dbReference>
<dbReference type="GO" id="GO:0015087">
    <property type="term" value="F:cobalt ion transmembrane transporter activity"/>
    <property type="evidence" value="ECO:0007669"/>
    <property type="project" value="TreeGrafter"/>
</dbReference>
<dbReference type="Pfam" id="PF01544">
    <property type="entry name" value="CorA"/>
    <property type="match status" value="1"/>
</dbReference>
<evidence type="ECO:0000256" key="9">
    <source>
        <dbReference type="ARBA" id="ARBA00023136"/>
    </source>
</evidence>
<gene>
    <name evidence="13" type="ORF">NYR02_15525</name>
</gene>
<comment type="subcellular location">
    <subcellularLocation>
        <location evidence="1">Cell membrane</location>
        <topology evidence="1">Multi-pass membrane protein</topology>
    </subcellularLocation>
</comment>
<dbReference type="EMBL" id="JAOANI010000028">
    <property type="protein sequence ID" value="MCT7360433.1"/>
    <property type="molecule type" value="Genomic_DNA"/>
</dbReference>
<comment type="similarity">
    <text evidence="2">Belongs to the CorA metal ion transporter (MIT) (TC 1.A.35) family.</text>
</comment>
<dbReference type="GO" id="GO:0000287">
    <property type="term" value="F:magnesium ion binding"/>
    <property type="evidence" value="ECO:0007669"/>
    <property type="project" value="TreeGrafter"/>
</dbReference>
<reference evidence="13" key="1">
    <citation type="journal article" date="2022" name="Front. Microbiol.">
        <title>Genome-based taxonomic rearrangement of Oceanobacter-related bacteria including the description of Thalassolituus hydrocarbonoclasticus sp. nov. and Thalassolituus pacificus sp. nov. and emended description of the genus Thalassolituus.</title>
        <authorList>
            <person name="Dong C."/>
            <person name="Wei L."/>
            <person name="Wang J."/>
            <person name="Lai Q."/>
            <person name="Huang Z."/>
            <person name="Shao Z."/>
        </authorList>
    </citation>
    <scope>NUCLEOTIDE SEQUENCE</scope>
    <source>
        <strain evidence="13">59MF3M-4</strain>
    </source>
</reference>
<organism evidence="13 14">
    <name type="scientific">Thalassolituus pacificus</name>
    <dbReference type="NCBI Taxonomy" id="2975440"/>
    <lineage>
        <taxon>Bacteria</taxon>
        <taxon>Pseudomonadati</taxon>
        <taxon>Pseudomonadota</taxon>
        <taxon>Gammaproteobacteria</taxon>
        <taxon>Oceanospirillales</taxon>
        <taxon>Oceanospirillaceae</taxon>
        <taxon>Thalassolituus</taxon>
    </lineage>
</organism>
<keyword evidence="5 12" id="KW-0812">Transmembrane</keyword>
<dbReference type="GO" id="GO:0005886">
    <property type="term" value="C:plasma membrane"/>
    <property type="evidence" value="ECO:0007669"/>
    <property type="project" value="UniProtKB-SubCell"/>
</dbReference>
<keyword evidence="8" id="KW-0406">Ion transport</keyword>
<dbReference type="SUPFAM" id="SSF144083">
    <property type="entry name" value="Magnesium transport protein CorA, transmembrane region"/>
    <property type="match status" value="1"/>
</dbReference>
<proteinExistence type="inferred from homology"/>
<protein>
    <submittedName>
        <fullName evidence="13">Magnesium transporter CorA family protein</fullName>
    </submittedName>
</protein>
<evidence type="ECO:0000256" key="5">
    <source>
        <dbReference type="ARBA" id="ARBA00022692"/>
    </source>
</evidence>
<dbReference type="FunFam" id="1.20.58.340:FF:000004">
    <property type="entry name" value="Magnesium transport protein CorA"/>
    <property type="match status" value="1"/>
</dbReference>
<name>A0A9X2WHF9_9GAMM</name>
<feature type="transmembrane region" description="Helical" evidence="12">
    <location>
        <begin position="296"/>
        <end position="315"/>
    </location>
</feature>
<evidence type="ECO:0000256" key="4">
    <source>
        <dbReference type="ARBA" id="ARBA00022475"/>
    </source>
</evidence>
<keyword evidence="4" id="KW-1003">Cell membrane</keyword>
<dbReference type="GO" id="GO:0015095">
    <property type="term" value="F:magnesium ion transmembrane transporter activity"/>
    <property type="evidence" value="ECO:0007669"/>
    <property type="project" value="TreeGrafter"/>
</dbReference>
<comment type="catalytic activity">
    <reaction evidence="10">
        <text>Mg(2+)(in) = Mg(2+)(out)</text>
        <dbReference type="Rhea" id="RHEA:29827"/>
        <dbReference type="ChEBI" id="CHEBI:18420"/>
    </reaction>
</comment>
<comment type="caution">
    <text evidence="13">The sequence shown here is derived from an EMBL/GenBank/DDBJ whole genome shotgun (WGS) entry which is preliminary data.</text>
</comment>
<evidence type="ECO:0000256" key="6">
    <source>
        <dbReference type="ARBA" id="ARBA00022842"/>
    </source>
</evidence>
<dbReference type="CDD" id="cd12822">
    <property type="entry name" value="TmCorA-like"/>
    <property type="match status" value="1"/>
</dbReference>
<keyword evidence="7 12" id="KW-1133">Transmembrane helix</keyword>
<evidence type="ECO:0000256" key="1">
    <source>
        <dbReference type="ARBA" id="ARBA00004651"/>
    </source>
</evidence>
<dbReference type="InterPro" id="IPR045863">
    <property type="entry name" value="CorA_TM1_TM2"/>
</dbReference>
<dbReference type="AlphaFoldDB" id="A0A9X2WHF9"/>
<dbReference type="PANTHER" id="PTHR46494">
    <property type="entry name" value="CORA FAMILY METAL ION TRANSPORTER (EUROFUNG)"/>
    <property type="match status" value="1"/>
</dbReference>
<keyword evidence="9 12" id="KW-0472">Membrane</keyword>
<evidence type="ECO:0000313" key="14">
    <source>
        <dbReference type="Proteomes" id="UP001147830"/>
    </source>
</evidence>
<evidence type="ECO:0000256" key="2">
    <source>
        <dbReference type="ARBA" id="ARBA00009765"/>
    </source>
</evidence>
<dbReference type="InterPro" id="IPR045861">
    <property type="entry name" value="CorA_cytoplasmic_dom"/>
</dbReference>
<evidence type="ECO:0000256" key="10">
    <source>
        <dbReference type="ARBA" id="ARBA00034269"/>
    </source>
</evidence>
<evidence type="ECO:0000313" key="13">
    <source>
        <dbReference type="EMBL" id="MCT7360433.1"/>
    </source>
</evidence>
<reference evidence="13" key="2">
    <citation type="submission" date="2022-08" db="EMBL/GenBank/DDBJ databases">
        <authorList>
            <person name="Dong C."/>
        </authorList>
    </citation>
    <scope>NUCLEOTIDE SEQUENCE</scope>
    <source>
        <strain evidence="13">59MF3M-4</strain>
    </source>
</reference>
<sequence>MIRTILINAQGQISTGGAELIELWQQQPESRIWVDSQQPDAELELDILQAFGCHPLAIKDAVRDRHPPKLEEFSDHIFILYRGIAGFDAGLNYTGQSVSFFIGERFLLTRHPQAAQSIDRLMADNGGIYLQRSPAQLALKIMHTSAGIYLDNILVFEERLGDLEDELSEAGSDDHMRELMNYKSRLVKLRRTFNYHKNITDELRTGEYAFFPDDEAMRHVINDLHDRFERLHSLAQMFYELCGDLVDGYISITSHQLNSTMRVLTVITAIFVPLSFMAGLYGMNFDYMPELKFKDGYFILLGCMGLLATGLMWLFRKKRWL</sequence>
<accession>A0A9X2WHF9</accession>
<comment type="function">
    <text evidence="11">Mediates influx of magnesium ions. Alternates between open and closed states. Activated by low cytoplasmic Mg(2+) levels. Inactive when cytoplasmic Mg(2+) levels are high.</text>
</comment>
<keyword evidence="3" id="KW-0813">Transport</keyword>
<dbReference type="Gene3D" id="1.20.58.340">
    <property type="entry name" value="Magnesium transport protein CorA, transmembrane region"/>
    <property type="match status" value="2"/>
</dbReference>
<feature type="transmembrane region" description="Helical" evidence="12">
    <location>
        <begin position="263"/>
        <end position="284"/>
    </location>
</feature>
<dbReference type="Proteomes" id="UP001147830">
    <property type="component" value="Unassembled WGS sequence"/>
</dbReference>
<dbReference type="SUPFAM" id="SSF143865">
    <property type="entry name" value="CorA soluble domain-like"/>
    <property type="match status" value="1"/>
</dbReference>
<evidence type="ECO:0000256" key="7">
    <source>
        <dbReference type="ARBA" id="ARBA00022989"/>
    </source>
</evidence>
<dbReference type="InterPro" id="IPR002523">
    <property type="entry name" value="MgTranspt_CorA/ZnTranspt_ZntB"/>
</dbReference>
<keyword evidence="6" id="KW-0460">Magnesium</keyword>
<dbReference type="PANTHER" id="PTHR46494:SF1">
    <property type="entry name" value="CORA FAMILY METAL ION TRANSPORTER (EUROFUNG)"/>
    <property type="match status" value="1"/>
</dbReference>
<keyword evidence="14" id="KW-1185">Reference proteome</keyword>
<dbReference type="GO" id="GO:0050897">
    <property type="term" value="F:cobalt ion binding"/>
    <property type="evidence" value="ECO:0007669"/>
    <property type="project" value="TreeGrafter"/>
</dbReference>